<keyword evidence="3" id="KW-1003">Cell membrane</keyword>
<dbReference type="Proteomes" id="UP000248659">
    <property type="component" value="Unassembled WGS sequence"/>
</dbReference>
<gene>
    <name evidence="8" type="ORF">BYZ73_00495</name>
</gene>
<keyword evidence="4" id="KW-0812">Transmembrane</keyword>
<dbReference type="InterPro" id="IPR027417">
    <property type="entry name" value="P-loop_NTPase"/>
</dbReference>
<evidence type="ECO:0000256" key="2">
    <source>
        <dbReference type="ARBA" id="ARBA00008806"/>
    </source>
</evidence>
<comment type="caution">
    <text evidence="8">The sequence shown here is derived from an EMBL/GenBank/DDBJ whole genome shotgun (WGS) entry which is preliminary data.</text>
</comment>
<keyword evidence="6" id="KW-0472">Membrane</keyword>
<keyword evidence="5" id="KW-1133">Transmembrane helix</keyword>
<dbReference type="PANTHER" id="PTHR37937:SF1">
    <property type="entry name" value="CONJUGATIVE TRANSFER: DNA TRANSPORT"/>
    <property type="match status" value="1"/>
</dbReference>
<comment type="subcellular location">
    <subcellularLocation>
        <location evidence="1">Cell membrane</location>
        <topology evidence="1">Multi-pass membrane protein</topology>
    </subcellularLocation>
</comment>
<dbReference type="InterPro" id="IPR051539">
    <property type="entry name" value="T4SS-coupling_protein"/>
</dbReference>
<dbReference type="InterPro" id="IPR003688">
    <property type="entry name" value="TraG/VirD4"/>
</dbReference>
<organism evidence="8 9">
    <name type="scientific">Rhodovulum viride</name>
    <dbReference type="NCBI Taxonomy" id="1231134"/>
    <lineage>
        <taxon>Bacteria</taxon>
        <taxon>Pseudomonadati</taxon>
        <taxon>Pseudomonadota</taxon>
        <taxon>Alphaproteobacteria</taxon>
        <taxon>Rhodobacterales</taxon>
        <taxon>Paracoccaceae</taxon>
        <taxon>Rhodovulum</taxon>
    </lineage>
</organism>
<evidence type="ECO:0000256" key="1">
    <source>
        <dbReference type="ARBA" id="ARBA00004651"/>
    </source>
</evidence>
<dbReference type="CDD" id="cd01127">
    <property type="entry name" value="TrwB_TraG_TraD_VirD4"/>
    <property type="match status" value="1"/>
</dbReference>
<protein>
    <recommendedName>
        <fullName evidence="10">Type IV secretion system protein VirD4</fullName>
    </recommendedName>
</protein>
<sequence length="573" mass="62165">MAGYRDLPRGTEGQGGDSPLATGRWATPEEIAELAYEPGDLYLGTLPVPSDAATDEIDDLRARQEAIACDTARDPDLRAAEIDTLQEEIDALSETDSLEIGLRDDRHHLMVGGSRAGKTRTVLSPNLKRYPGSVAATDPKGELTTATLAHRSAPLEEGGLGQTCHVMDPYNVSKLPPERWATFNALDLVDNDDEQAVDVAASLADMMIVRANPENEHFDDSARMFVQGLVLFVAETHHGKASRNLVTVRDYLMAGAPLEQKRNAAEISDADSLTPFLYLLEMMRRSEAFDGVVAGAAESLLTMGDRERGSVLSTARRSMEFLGRRPMRRALASSSFDLDTVKTDSNGVTLYLCLPPQRMHDCGRFLRLMMGMLVERIYAIEEPPATGHPVLVLLEEFPVLGHMPVIEQAAGYAAGFGLKLLIVIQDLTQLQRHYREGWETFIGNAGCIQAFGNNDQTTLDYLSKKLGECEITQTTHNIATASSASTSDASAHAQMQSLMAARGEAGIMTGPLGLLADPVSSGTGTSTTESWNRQTSRSPLLLADELQGLLAREEGSQLVLIAGKPPILMRRST</sequence>
<evidence type="ECO:0000313" key="9">
    <source>
        <dbReference type="Proteomes" id="UP000248659"/>
    </source>
</evidence>
<feature type="region of interest" description="Disordered" evidence="7">
    <location>
        <begin position="1"/>
        <end position="23"/>
    </location>
</feature>
<comment type="similarity">
    <text evidence="2">Belongs to the VirD4/TraG family.</text>
</comment>
<dbReference type="EMBL" id="MUAV01000001">
    <property type="protein sequence ID" value="RAP43224.1"/>
    <property type="molecule type" value="Genomic_DNA"/>
</dbReference>
<accession>A0ABX9DLF5</accession>
<name>A0ABX9DLF5_9RHOB</name>
<evidence type="ECO:0000256" key="3">
    <source>
        <dbReference type="ARBA" id="ARBA00022475"/>
    </source>
</evidence>
<dbReference type="RefSeq" id="WP_112314479.1">
    <property type="nucleotide sequence ID" value="NZ_MUAV01000001.1"/>
</dbReference>
<keyword evidence="9" id="KW-1185">Reference proteome</keyword>
<dbReference type="PANTHER" id="PTHR37937">
    <property type="entry name" value="CONJUGATIVE TRANSFER: DNA TRANSPORT"/>
    <property type="match status" value="1"/>
</dbReference>
<evidence type="ECO:0000256" key="4">
    <source>
        <dbReference type="ARBA" id="ARBA00022692"/>
    </source>
</evidence>
<dbReference type="Gene3D" id="3.40.50.300">
    <property type="entry name" value="P-loop containing nucleotide triphosphate hydrolases"/>
    <property type="match status" value="1"/>
</dbReference>
<evidence type="ECO:0000256" key="7">
    <source>
        <dbReference type="SAM" id="MobiDB-lite"/>
    </source>
</evidence>
<evidence type="ECO:0008006" key="10">
    <source>
        <dbReference type="Google" id="ProtNLM"/>
    </source>
</evidence>
<evidence type="ECO:0000256" key="5">
    <source>
        <dbReference type="ARBA" id="ARBA00022989"/>
    </source>
</evidence>
<dbReference type="SUPFAM" id="SSF52540">
    <property type="entry name" value="P-loop containing nucleoside triphosphate hydrolases"/>
    <property type="match status" value="1"/>
</dbReference>
<reference evidence="8 9" key="1">
    <citation type="submission" date="2017-01" db="EMBL/GenBank/DDBJ databases">
        <title>Genome sequence of Rhodovulum viride JA756.</title>
        <authorList>
            <person name="Lakshmi K.V."/>
            <person name="Tushar L.D."/>
            <person name="Sasikala C."/>
            <person name="Venkataramana C."/>
        </authorList>
    </citation>
    <scope>NUCLEOTIDE SEQUENCE [LARGE SCALE GENOMIC DNA]</scope>
    <source>
        <strain evidence="8 9">JA756</strain>
    </source>
</reference>
<evidence type="ECO:0000313" key="8">
    <source>
        <dbReference type="EMBL" id="RAP43224.1"/>
    </source>
</evidence>
<proteinExistence type="inferred from homology"/>
<dbReference type="Pfam" id="PF02534">
    <property type="entry name" value="T4SS-DNA_transf"/>
    <property type="match status" value="1"/>
</dbReference>
<evidence type="ECO:0000256" key="6">
    <source>
        <dbReference type="ARBA" id="ARBA00023136"/>
    </source>
</evidence>